<dbReference type="Proteomes" id="UP000010093">
    <property type="component" value="Chromosome"/>
</dbReference>
<dbReference type="EMBL" id="CP003388">
    <property type="protein sequence ID" value="AFD55700.1"/>
    <property type="molecule type" value="Genomic_DNA"/>
</dbReference>
<evidence type="ECO:0000256" key="1">
    <source>
        <dbReference type="SAM" id="SignalP"/>
    </source>
</evidence>
<keyword evidence="1" id="KW-0732">Signal</keyword>
<proteinExistence type="predicted"/>
<protein>
    <submittedName>
        <fullName evidence="2">Uncharacterized protein</fullName>
    </submittedName>
</protein>
<sequence>MKKVYLLVASLSMGMALSQTGNVGINTENPNATLDVVGAPTNAQSLDGIIAPRLTGEQLRAKTYTSNQTGALVYVTLADPNPAGQTIDVTASGYYYFDGAASVNKWVRVVNPGSSPVDWHVDGNNGTVAGKNFVGTRDDVALMFKVNMVNSGFISQFKDNTTTPSGANVSLGYESLPLVPTVPATSPATGAIRQNVALGWQALGTTTVTGPLIQNIAVGDRTLRSLQQGGTNIAIGNKAMQNATVGNSNIAIGVNALHSLSAADNWGNIALGYRVAENMTGGRDNVFLKNFTAINNQGDNFKSGSNNIFIGKDSGFGTLTGNSNIAIGTASSLLDAKDGQINIGNVIFGAGAGSGVAQTEKKVGIATSKETPATETFHVNGTARITDLPLNGATSAINTKTDGTVSTAKDQTFTAVKTVVVDANGVLGTVSGLPTVEDSSNTLVNRSYEKCTKGPIGDGVNNASQIITFYDYEFRYRDVGWGTGNIEVRKTTLPSRWAKNEKIGGTTLYDAGNFDVTQNWTNVMSVAFQTSYSGTGQFIVEVTGQAFEYRVLTLNAGGNKVYTFCAKMLSN</sequence>
<feature type="signal peptide" evidence="1">
    <location>
        <begin position="1"/>
        <end position="21"/>
    </location>
</feature>
<dbReference type="PATRIC" id="fig|693978.17.peg.755"/>
<dbReference type="HOGENOM" id="CLU_034541_0_0_10"/>
<name>E4T9K8_RIEAD</name>
<accession>E4T9K8</accession>
<dbReference type="RefSeq" id="WP_004920248.1">
    <property type="nucleotide sequence ID" value="NC_014738.1"/>
</dbReference>
<gene>
    <name evidence="2" type="ORF">RA0C_0746</name>
</gene>
<feature type="chain" id="PRO_5003189204" evidence="1">
    <location>
        <begin position="22"/>
        <end position="571"/>
    </location>
</feature>
<organism evidence="2 3">
    <name type="scientific">Riemerella anatipestifer (strain ATCC 11845 / DSM 15868 / JCM 9532 / NCTC 11014)</name>
    <dbReference type="NCBI Taxonomy" id="693978"/>
    <lineage>
        <taxon>Bacteria</taxon>
        <taxon>Pseudomonadati</taxon>
        <taxon>Bacteroidota</taxon>
        <taxon>Flavobacteriia</taxon>
        <taxon>Flavobacteriales</taxon>
        <taxon>Weeksellaceae</taxon>
        <taxon>Riemerella</taxon>
    </lineage>
</organism>
<evidence type="ECO:0000313" key="2">
    <source>
        <dbReference type="EMBL" id="AFD55700.1"/>
    </source>
</evidence>
<dbReference type="KEGG" id="rai:RA0C_0746"/>
<dbReference type="AlphaFoldDB" id="E4T9K8"/>
<reference evidence="2 3" key="1">
    <citation type="journal article" date="2012" name="J. Bacteriol.">
        <title>Complete genome sequence of Riemerella anatipestifer reference strain.</title>
        <authorList>
            <person name="Wang X."/>
            <person name="Zhu D."/>
            <person name="Wang M."/>
            <person name="Cheng A."/>
            <person name="Jia R."/>
            <person name="Zhou Y."/>
            <person name="Chen Z."/>
            <person name="Luo Q."/>
            <person name="Liu F."/>
            <person name="Wang Y."/>
            <person name="Chen X.Y."/>
        </authorList>
    </citation>
    <scope>NUCLEOTIDE SEQUENCE [LARGE SCALE GENOMIC DNA]</scope>
    <source>
        <strain evidence="3">DSM 15868</strain>
    </source>
</reference>
<evidence type="ECO:0000313" key="3">
    <source>
        <dbReference type="Proteomes" id="UP000010093"/>
    </source>
</evidence>
<dbReference type="KEGG" id="ran:Riean_0521"/>
<dbReference type="GeneID" id="93717612"/>